<feature type="transmembrane region" description="Helical" evidence="6">
    <location>
        <begin position="115"/>
        <end position="133"/>
    </location>
</feature>
<keyword evidence="3 6" id="KW-0812">Transmembrane</keyword>
<evidence type="ECO:0000259" key="7">
    <source>
        <dbReference type="Pfam" id="PF11862"/>
    </source>
</evidence>
<comment type="caution">
    <text evidence="8">The sequence shown here is derived from an EMBL/GenBank/DDBJ whole genome shotgun (WGS) entry which is preliminary data.</text>
</comment>
<feature type="transmembrane region" description="Helical" evidence="6">
    <location>
        <begin position="349"/>
        <end position="375"/>
    </location>
</feature>
<evidence type="ECO:0000256" key="3">
    <source>
        <dbReference type="ARBA" id="ARBA00022692"/>
    </source>
</evidence>
<evidence type="ECO:0000256" key="4">
    <source>
        <dbReference type="ARBA" id="ARBA00022989"/>
    </source>
</evidence>
<feature type="transmembrane region" description="Helical" evidence="6">
    <location>
        <begin position="138"/>
        <end position="157"/>
    </location>
</feature>
<dbReference type="RefSeq" id="WP_021492387.1">
    <property type="nucleotide sequence ID" value="NZ_AVQG01000023.1"/>
</dbReference>
<evidence type="ECO:0000256" key="5">
    <source>
        <dbReference type="ARBA" id="ARBA00023136"/>
    </source>
</evidence>
<evidence type="ECO:0000256" key="1">
    <source>
        <dbReference type="ARBA" id="ARBA00004429"/>
    </source>
</evidence>
<organism evidence="8 9">
    <name type="scientific">Pseudomonas simiae</name>
    <dbReference type="NCBI Taxonomy" id="321846"/>
    <lineage>
        <taxon>Bacteria</taxon>
        <taxon>Pseudomonadati</taxon>
        <taxon>Pseudomonadota</taxon>
        <taxon>Gammaproteobacteria</taxon>
        <taxon>Pseudomonadales</taxon>
        <taxon>Pseudomonadaceae</taxon>
        <taxon>Pseudomonas</taxon>
    </lineage>
</organism>
<evidence type="ECO:0000313" key="9">
    <source>
        <dbReference type="Proteomes" id="UP000016504"/>
    </source>
</evidence>
<dbReference type="PATRIC" id="fig|1390371.3.peg.3416"/>
<feature type="transmembrane region" description="Helical" evidence="6">
    <location>
        <begin position="387"/>
        <end position="403"/>
    </location>
</feature>
<evidence type="ECO:0000256" key="6">
    <source>
        <dbReference type="SAM" id="Phobius"/>
    </source>
</evidence>
<feature type="domain" description="High-affinity branched-chain amino acid transport system permease LivHM N-terminal" evidence="7">
    <location>
        <begin position="5"/>
        <end position="104"/>
    </location>
</feature>
<dbReference type="EMBL" id="AVQG01000023">
    <property type="protein sequence ID" value="ERH56238.1"/>
    <property type="molecule type" value="Genomic_DNA"/>
</dbReference>
<sequence length="417" mass="45653">MSRYLKSAFFSALLVWAVAFPVLGLKLSIVGINLEVHGTGPVTLTIIALCSVLMFLRVLFTQQVGALFKSNRGPLVSPKVSQFLTLPRTQRYIIIALIIAALIWPFFGSRGAVDIATLILIYVLLGLGLNIVVGLAGLLDLGYVGFYAVGAYTYALLSHYLGWSFWICLPLAGMAAATFGFLLGFPVLRLRGDYLAIVTLGFGEIIRLFLRNLTDITGGPNGISSIPKPTFFGLSFDRTAAEGMQTFHEYFGIDYNPVSKVVFLYLVALLLALAALFVINRLLRMPIGRAWEALREDEIACRALGLNPTIIKLSAFTLGAAFAGFAGSFFAARQGLVTPESFTFIESAIILAIVVLGGMGSQLGVILAAIVMILLPEMMREFSEYRMLIFGAMMVLMMIWRPQGLLPMQRPHMELRK</sequence>
<name>U1UIT1_9PSED</name>
<dbReference type="Pfam" id="PF11862">
    <property type="entry name" value="DUF3382"/>
    <property type="match status" value="1"/>
</dbReference>
<dbReference type="InterPro" id="IPR001851">
    <property type="entry name" value="ABC_transp_permease"/>
</dbReference>
<dbReference type="GO" id="GO:0005886">
    <property type="term" value="C:plasma membrane"/>
    <property type="evidence" value="ECO:0007669"/>
    <property type="project" value="UniProtKB-SubCell"/>
</dbReference>
<feature type="transmembrane region" description="Helical" evidence="6">
    <location>
        <begin position="262"/>
        <end position="283"/>
    </location>
</feature>
<dbReference type="NCBIfam" id="NF008450">
    <property type="entry name" value="PRK11301.1"/>
    <property type="match status" value="1"/>
</dbReference>
<keyword evidence="4 6" id="KW-1133">Transmembrane helix</keyword>
<comment type="subcellular location">
    <subcellularLocation>
        <location evidence="1">Cell inner membrane</location>
        <topology evidence="1">Multi-pass membrane protein</topology>
    </subcellularLocation>
</comment>
<dbReference type="Proteomes" id="UP000016504">
    <property type="component" value="Unassembled WGS sequence"/>
</dbReference>
<dbReference type="InterPro" id="IPR021807">
    <property type="entry name" value="LivHM_N"/>
</dbReference>
<reference evidence="8 9" key="1">
    <citation type="submission" date="2013-08" db="EMBL/GenBank/DDBJ databases">
        <title>Biodegradation of aromatic compounds in biofilm forming Pseudomonas isolated from sewage sludge.</title>
        <authorList>
            <person name="Qureshi A."/>
            <person name="Ghosh S."/>
            <person name="Khardenavis A.A."/>
            <person name="Kapley A."/>
            <person name="Purohit H.J."/>
        </authorList>
    </citation>
    <scope>NUCLEOTIDE SEQUENCE [LARGE SCALE GENOMIC DNA]</scope>
    <source>
        <strain evidence="8 9">EGD-AQ6</strain>
    </source>
</reference>
<evidence type="ECO:0000256" key="2">
    <source>
        <dbReference type="ARBA" id="ARBA00022475"/>
    </source>
</evidence>
<gene>
    <name evidence="8" type="primary">livM</name>
    <name evidence="8" type="ORF">O204_04430</name>
</gene>
<feature type="transmembrane region" description="Helical" evidence="6">
    <location>
        <begin position="92"/>
        <end position="109"/>
    </location>
</feature>
<feature type="transmembrane region" description="Helical" evidence="6">
    <location>
        <begin position="40"/>
        <end position="60"/>
    </location>
</feature>
<dbReference type="CDD" id="cd06581">
    <property type="entry name" value="TM_PBP1_LivM_like"/>
    <property type="match status" value="1"/>
</dbReference>
<protein>
    <submittedName>
        <fullName evidence="8">Leucine/isoleucine/valine transporter permease subunit</fullName>
    </submittedName>
</protein>
<dbReference type="GO" id="GO:0015658">
    <property type="term" value="F:branched-chain amino acid transmembrane transporter activity"/>
    <property type="evidence" value="ECO:0007669"/>
    <property type="project" value="InterPro"/>
</dbReference>
<keyword evidence="2" id="KW-1003">Cell membrane</keyword>
<dbReference type="InterPro" id="IPR043428">
    <property type="entry name" value="LivM-like"/>
</dbReference>
<dbReference type="PANTHER" id="PTHR30482:SF20">
    <property type="entry name" value="HIGH-AFFINITY BRANCHED-CHAIN AMINO ACID TRANSPORT SYSTEM PERMEASE PROTEIN LIVM"/>
    <property type="match status" value="1"/>
</dbReference>
<accession>U1UIT1</accession>
<proteinExistence type="predicted"/>
<dbReference type="AlphaFoldDB" id="U1UIT1"/>
<evidence type="ECO:0000313" key="8">
    <source>
        <dbReference type="EMBL" id="ERH56238.1"/>
    </source>
</evidence>
<feature type="transmembrane region" description="Helical" evidence="6">
    <location>
        <begin position="192"/>
        <end position="210"/>
    </location>
</feature>
<keyword evidence="5 6" id="KW-0472">Membrane</keyword>
<dbReference type="PANTHER" id="PTHR30482">
    <property type="entry name" value="HIGH-AFFINITY BRANCHED-CHAIN AMINO ACID TRANSPORT SYSTEM PERMEASE"/>
    <property type="match status" value="1"/>
</dbReference>
<feature type="transmembrane region" description="Helical" evidence="6">
    <location>
        <begin position="304"/>
        <end position="329"/>
    </location>
</feature>
<feature type="transmembrane region" description="Helical" evidence="6">
    <location>
        <begin position="163"/>
        <end position="185"/>
    </location>
</feature>
<dbReference type="Pfam" id="PF02653">
    <property type="entry name" value="BPD_transp_2"/>
    <property type="match status" value="1"/>
</dbReference>